<dbReference type="InterPro" id="IPR036734">
    <property type="entry name" value="Neur_chan_lig-bd_sf"/>
</dbReference>
<dbReference type="Proteomes" id="UP000005239">
    <property type="component" value="Unassembled WGS sequence"/>
</dbReference>
<dbReference type="GO" id="GO:0034220">
    <property type="term" value="P:monoatomic ion transmembrane transport"/>
    <property type="evidence" value="ECO:0000318"/>
    <property type="project" value="GO_Central"/>
</dbReference>
<organism evidence="5 6">
    <name type="scientific">Pristionchus pacificus</name>
    <name type="common">Parasitic nematode worm</name>
    <dbReference type="NCBI Taxonomy" id="54126"/>
    <lineage>
        <taxon>Eukaryota</taxon>
        <taxon>Metazoa</taxon>
        <taxon>Ecdysozoa</taxon>
        <taxon>Nematoda</taxon>
        <taxon>Chromadorea</taxon>
        <taxon>Rhabditida</taxon>
        <taxon>Rhabditina</taxon>
        <taxon>Diplogasteromorpha</taxon>
        <taxon>Diplogasteroidea</taxon>
        <taxon>Neodiplogasteridae</taxon>
        <taxon>Pristionchus</taxon>
    </lineage>
</organism>
<name>A0A2A6CCA7_PRIPA</name>
<reference evidence="6" key="1">
    <citation type="journal article" date="2008" name="Nat. Genet.">
        <title>The Pristionchus pacificus genome provides a unique perspective on nematode lifestyle and parasitism.</title>
        <authorList>
            <person name="Dieterich C."/>
            <person name="Clifton S.W."/>
            <person name="Schuster L.N."/>
            <person name="Chinwalla A."/>
            <person name="Delehaunty K."/>
            <person name="Dinkelacker I."/>
            <person name="Fulton L."/>
            <person name="Fulton R."/>
            <person name="Godfrey J."/>
            <person name="Minx P."/>
            <person name="Mitreva M."/>
            <person name="Roeseler W."/>
            <person name="Tian H."/>
            <person name="Witte H."/>
            <person name="Yang S.P."/>
            <person name="Wilson R.K."/>
            <person name="Sommer R.J."/>
        </authorList>
    </citation>
    <scope>NUCLEOTIDE SEQUENCE [LARGE SCALE GENOMIC DNA]</scope>
    <source>
        <strain evidence="6">PS312</strain>
    </source>
</reference>
<reference evidence="5" key="2">
    <citation type="submission" date="2022-06" db="UniProtKB">
        <authorList>
            <consortium name="EnsemblMetazoa"/>
        </authorList>
    </citation>
    <scope>IDENTIFICATION</scope>
    <source>
        <strain evidence="5">PS312</strain>
    </source>
</reference>
<comment type="subcellular location">
    <subcellularLocation>
        <location evidence="1">Membrane</location>
        <topology evidence="1">Multi-pass membrane protein</topology>
    </subcellularLocation>
</comment>
<dbReference type="GO" id="GO:0042391">
    <property type="term" value="P:regulation of membrane potential"/>
    <property type="evidence" value="ECO:0000318"/>
    <property type="project" value="GO_Central"/>
</dbReference>
<dbReference type="EnsemblMetazoa" id="PPA22922.1">
    <property type="protein sequence ID" value="PPA22922.1"/>
    <property type="gene ID" value="WBGene00112476"/>
</dbReference>
<evidence type="ECO:0000313" key="6">
    <source>
        <dbReference type="Proteomes" id="UP000005239"/>
    </source>
</evidence>
<keyword evidence="6" id="KW-1185">Reference proteome</keyword>
<dbReference type="SUPFAM" id="SSF63712">
    <property type="entry name" value="Nicotinic receptor ligand binding domain-like"/>
    <property type="match status" value="1"/>
</dbReference>
<dbReference type="GO" id="GO:0005886">
    <property type="term" value="C:plasma membrane"/>
    <property type="evidence" value="ECO:0000318"/>
    <property type="project" value="GO_Central"/>
</dbReference>
<dbReference type="GO" id="GO:0005892">
    <property type="term" value="C:acetylcholine-gated channel complex"/>
    <property type="evidence" value="ECO:0000318"/>
    <property type="project" value="GO_Central"/>
</dbReference>
<dbReference type="InterPro" id="IPR006202">
    <property type="entry name" value="Neur_chan_lig-bd"/>
</dbReference>
<dbReference type="GO" id="GO:0098794">
    <property type="term" value="C:postsynapse"/>
    <property type="evidence" value="ECO:0007669"/>
    <property type="project" value="GOC"/>
</dbReference>
<dbReference type="InterPro" id="IPR036719">
    <property type="entry name" value="Neuro-gated_channel_TM_sf"/>
</dbReference>
<dbReference type="GO" id="GO:1904315">
    <property type="term" value="F:transmitter-gated monoatomic ion channel activity involved in regulation of postsynaptic membrane potential"/>
    <property type="evidence" value="ECO:0000318"/>
    <property type="project" value="GO_Central"/>
</dbReference>
<dbReference type="GO" id="GO:0007268">
    <property type="term" value="P:chemical synaptic transmission"/>
    <property type="evidence" value="ECO:0000318"/>
    <property type="project" value="GO_Central"/>
</dbReference>
<dbReference type="SUPFAM" id="SSF90112">
    <property type="entry name" value="Neurotransmitter-gated ion-channel transmembrane pore"/>
    <property type="match status" value="1"/>
</dbReference>
<sequence length="537" mass="61746">VQETNFRGDVLAVELARVEAAVRRLNCRSLIFDLLETYLSVLDHRCCYYYGYCSGSSSAQLHRMGFIFLSPSTRTTRKSRTMILQKTWSLLASNTITALNLALLVYPGETHRLKIEKEERTHHSDMTKLEQHIKSKGLNPLFPPQLPIKITIATISLENVHLDEHAQTLSAFLLVQSMHQNKRLKWNASEFDGRSELLIPIWEVWTPKFVALNSIKILDDIDFTLPNYAIGKLYTGYKSATVSVFPVQHVTVDCKFGRDFIFAESNVNLHKDDYFENITHFNGWHVKSKTFKFASVNSSLHEVGSNDPTRTLNAMKIMVSLERDTTYYFPIMIYPSMIISAISGLSFFLLNNRLVLLLIFSNLLLLSIFMASVMSKLPTKYITHPAILTFWQVEMFLSIAQLSACLIRMNNNARQKFVINSVFTLANFCNEDRTVQIEMIVGKMREMLEELNSADLVHPIRFPRNSRQQDMAIYLMQCRIRLNEDAIARYRKELTRMLMDGMTADSNYLLINETEMERQGWKTGSFSENGTVSLNNS</sequence>
<protein>
    <submittedName>
        <fullName evidence="5">Transmembrane ion channel</fullName>
    </submittedName>
</protein>
<evidence type="ECO:0000313" key="5">
    <source>
        <dbReference type="EnsemblMetazoa" id="PPA22922.1"/>
    </source>
</evidence>
<keyword evidence="2" id="KW-0812">Transmembrane</keyword>
<evidence type="ECO:0000256" key="2">
    <source>
        <dbReference type="ARBA" id="ARBA00022692"/>
    </source>
</evidence>
<dbReference type="PANTHER" id="PTHR18945">
    <property type="entry name" value="NEUROTRANSMITTER GATED ION CHANNEL"/>
    <property type="match status" value="1"/>
</dbReference>
<dbReference type="Gene3D" id="1.20.58.390">
    <property type="entry name" value="Neurotransmitter-gated ion-channel transmembrane domain"/>
    <property type="match status" value="1"/>
</dbReference>
<gene>
    <name evidence="5" type="primary">WBGene00112476</name>
</gene>
<evidence type="ECO:0000256" key="4">
    <source>
        <dbReference type="ARBA" id="ARBA00023136"/>
    </source>
</evidence>
<dbReference type="AlphaFoldDB" id="A0A2A6CCA7"/>
<dbReference type="GO" id="GO:0045202">
    <property type="term" value="C:synapse"/>
    <property type="evidence" value="ECO:0000318"/>
    <property type="project" value="GO_Central"/>
</dbReference>
<evidence type="ECO:0000256" key="3">
    <source>
        <dbReference type="ARBA" id="ARBA00022989"/>
    </source>
</evidence>
<dbReference type="InterPro" id="IPR006201">
    <property type="entry name" value="Neur_channel"/>
</dbReference>
<keyword evidence="4" id="KW-0472">Membrane</keyword>
<dbReference type="GO" id="GO:0005231">
    <property type="term" value="F:excitatory extracellular ligand-gated monoatomic ion channel activity"/>
    <property type="evidence" value="ECO:0000318"/>
    <property type="project" value="GO_Central"/>
</dbReference>
<dbReference type="Pfam" id="PF02931">
    <property type="entry name" value="Neur_chan_LBD"/>
    <property type="match status" value="1"/>
</dbReference>
<dbReference type="Gene3D" id="2.70.170.10">
    <property type="entry name" value="Neurotransmitter-gated ion-channel ligand-binding domain"/>
    <property type="match status" value="1"/>
</dbReference>
<accession>A0A2A6CCA7</accession>
<dbReference type="GO" id="GO:0043005">
    <property type="term" value="C:neuron projection"/>
    <property type="evidence" value="ECO:0000318"/>
    <property type="project" value="GO_Central"/>
</dbReference>
<dbReference type="InterPro" id="IPR038050">
    <property type="entry name" value="Neuro_actylchol_rec"/>
</dbReference>
<evidence type="ECO:0000256" key="1">
    <source>
        <dbReference type="ARBA" id="ARBA00004141"/>
    </source>
</evidence>
<dbReference type="GO" id="GO:0004888">
    <property type="term" value="F:transmembrane signaling receptor activity"/>
    <property type="evidence" value="ECO:0007669"/>
    <property type="project" value="InterPro"/>
</dbReference>
<proteinExistence type="predicted"/>
<accession>A0A8R1UGA4</accession>
<keyword evidence="3" id="KW-1133">Transmembrane helix</keyword>